<gene>
    <name evidence="9" type="ORF">WR25_14084</name>
</gene>
<feature type="transmembrane region" description="Helical" evidence="8">
    <location>
        <begin position="209"/>
        <end position="230"/>
    </location>
</feature>
<evidence type="ECO:0000256" key="6">
    <source>
        <dbReference type="ARBA" id="ARBA00023136"/>
    </source>
</evidence>
<keyword evidence="5 8" id="KW-1133">Transmembrane helix</keyword>
<evidence type="ECO:0000313" key="10">
    <source>
        <dbReference type="Proteomes" id="UP000218231"/>
    </source>
</evidence>
<comment type="caution">
    <text evidence="9">The sequence shown here is derived from an EMBL/GenBank/DDBJ whole genome shotgun (WGS) entry which is preliminary data.</text>
</comment>
<reference evidence="9 10" key="1">
    <citation type="journal article" date="2017" name="Curr. Biol.">
        <title>Genome architecture and evolution of a unichromosomal asexual nematode.</title>
        <authorList>
            <person name="Fradin H."/>
            <person name="Zegar C."/>
            <person name="Gutwein M."/>
            <person name="Lucas J."/>
            <person name="Kovtun M."/>
            <person name="Corcoran D."/>
            <person name="Baugh L.R."/>
            <person name="Kiontke K."/>
            <person name="Gunsalus K."/>
            <person name="Fitch D.H."/>
            <person name="Piano F."/>
        </authorList>
    </citation>
    <scope>NUCLEOTIDE SEQUENCE [LARGE SCALE GENOMIC DNA]</scope>
    <source>
        <strain evidence="9">PF1309</strain>
    </source>
</reference>
<comment type="similarity">
    <text evidence="2 8">Belongs to the nonaspanin (TM9SF) (TC 9.A.2) family.</text>
</comment>
<dbReference type="Pfam" id="PF02990">
    <property type="entry name" value="EMP70"/>
    <property type="match status" value="1"/>
</dbReference>
<feature type="transmembrane region" description="Helical" evidence="8">
    <location>
        <begin position="329"/>
        <end position="355"/>
    </location>
</feature>
<keyword evidence="6 8" id="KW-0472">Membrane</keyword>
<dbReference type="InterPro" id="IPR004240">
    <property type="entry name" value="EMP70"/>
</dbReference>
<organism evidence="9 10">
    <name type="scientific">Diploscapter pachys</name>
    <dbReference type="NCBI Taxonomy" id="2018661"/>
    <lineage>
        <taxon>Eukaryota</taxon>
        <taxon>Metazoa</taxon>
        <taxon>Ecdysozoa</taxon>
        <taxon>Nematoda</taxon>
        <taxon>Chromadorea</taxon>
        <taxon>Rhabditida</taxon>
        <taxon>Rhabditina</taxon>
        <taxon>Rhabditomorpha</taxon>
        <taxon>Rhabditoidea</taxon>
        <taxon>Rhabditidae</taxon>
        <taxon>Diploscapter</taxon>
    </lineage>
</organism>
<keyword evidence="4" id="KW-0732">Signal</keyword>
<feature type="transmembrane region" description="Helical" evidence="8">
    <location>
        <begin position="401"/>
        <end position="422"/>
    </location>
</feature>
<dbReference type="OrthoDB" id="1666796at2759"/>
<keyword evidence="10" id="KW-1185">Reference proteome</keyword>
<evidence type="ECO:0000256" key="2">
    <source>
        <dbReference type="ARBA" id="ARBA00005227"/>
    </source>
</evidence>
<evidence type="ECO:0000256" key="5">
    <source>
        <dbReference type="ARBA" id="ARBA00022989"/>
    </source>
</evidence>
<evidence type="ECO:0000256" key="4">
    <source>
        <dbReference type="ARBA" id="ARBA00022729"/>
    </source>
</evidence>
<keyword evidence="3 8" id="KW-0812">Transmembrane</keyword>
<accession>A0A2A2KTN2</accession>
<evidence type="ECO:0000256" key="1">
    <source>
        <dbReference type="ARBA" id="ARBA00004542"/>
    </source>
</evidence>
<dbReference type="PANTHER" id="PTHR10766:SF177">
    <property type="entry name" value="TRANSMEMBRANE 9 SUPERFAMILY MEMBER 1"/>
    <property type="match status" value="1"/>
</dbReference>
<evidence type="ECO:0000313" key="9">
    <source>
        <dbReference type="EMBL" id="PAV77163.1"/>
    </source>
</evidence>
<evidence type="ECO:0000256" key="3">
    <source>
        <dbReference type="ARBA" id="ARBA00022692"/>
    </source>
</evidence>
<dbReference type="GO" id="GO:0072657">
    <property type="term" value="P:protein localization to membrane"/>
    <property type="evidence" value="ECO:0007669"/>
    <property type="project" value="TreeGrafter"/>
</dbReference>
<feature type="transmembrane region" description="Helical" evidence="8">
    <location>
        <begin position="175"/>
        <end position="197"/>
    </location>
</feature>
<dbReference type="GO" id="GO:0000421">
    <property type="term" value="C:autophagosome membrane"/>
    <property type="evidence" value="ECO:0007669"/>
    <property type="project" value="UniProtKB-SubCell"/>
</dbReference>
<feature type="transmembrane region" description="Helical" evidence="8">
    <location>
        <begin position="109"/>
        <end position="133"/>
    </location>
</feature>
<comment type="subcellular location">
    <subcellularLocation>
        <location evidence="1">Cytoplasmic vesicle</location>
        <location evidence="1">Autophagosome membrane</location>
        <topology evidence="1">Multi-pass membrane protein</topology>
    </subcellularLocation>
</comment>
<evidence type="ECO:0000256" key="8">
    <source>
        <dbReference type="RuleBase" id="RU363079"/>
    </source>
</evidence>
<sequence length="426" mass="48651">MDAIEENYYFEQVIDDIKVRNFIGYVEETKVFPHEHAIFIYTEYRYNIISNSKNILSATLEMYRPQEIKHGEEVTLNLGYSIQWNMTQLSTEHRAREGQPLFTTRNLQIHWLSVLNSALLTVLLVLFAALIICSSVRRDLSKYNGSEFEEDDMMLMDNGWKTISMDVFRHPPNPMLLSGILGVGTQFLVIFVAILLIGSFNVMNVHRHGLLNTLSVVLYALTSGIAGFVSSSRYRQLEGQRWITNIYLTSFLFAGPMIASWALSNSVSWAHGSTQALPWTTVLVVLSIWLVFGFPLTILGGVLGRSVTGKYSAPCRTRAIPRELPRLTFFYSTPTYMAIGGFLSFSAICVELYYIFSTIWGRESYTLFYMILIVFVLLVTVIACVSIAITYFQLNAEDYRWWWNSVCSGGLVIYLNFEYFSINTVL</sequence>
<feature type="transmembrane region" description="Helical" evidence="8">
    <location>
        <begin position="367"/>
        <end position="389"/>
    </location>
</feature>
<dbReference type="PANTHER" id="PTHR10766">
    <property type="entry name" value="TRANSMEMBRANE 9 SUPERFAMILY PROTEIN"/>
    <property type="match status" value="1"/>
</dbReference>
<dbReference type="STRING" id="2018661.A0A2A2KTN2"/>
<dbReference type="Proteomes" id="UP000218231">
    <property type="component" value="Unassembled WGS sequence"/>
</dbReference>
<evidence type="ECO:0000256" key="7">
    <source>
        <dbReference type="ARBA" id="ARBA00037688"/>
    </source>
</evidence>
<name>A0A2A2KTN2_9BILA</name>
<proteinExistence type="inferred from homology"/>
<dbReference type="AlphaFoldDB" id="A0A2A2KTN2"/>
<feature type="transmembrane region" description="Helical" evidence="8">
    <location>
        <begin position="283"/>
        <end position="308"/>
    </location>
</feature>
<feature type="transmembrane region" description="Helical" evidence="8">
    <location>
        <begin position="242"/>
        <end position="263"/>
    </location>
</feature>
<comment type="function">
    <text evidence="7">Plays an essential role in autophagy.</text>
</comment>
<protein>
    <recommendedName>
        <fullName evidence="8">Transmembrane 9 superfamily member</fullName>
    </recommendedName>
</protein>
<dbReference type="EMBL" id="LIAE01007753">
    <property type="protein sequence ID" value="PAV77163.1"/>
    <property type="molecule type" value="Genomic_DNA"/>
</dbReference>